<dbReference type="SUPFAM" id="SSF54913">
    <property type="entry name" value="GlnB-like"/>
    <property type="match status" value="1"/>
</dbReference>
<dbReference type="InterPro" id="IPR011322">
    <property type="entry name" value="N-reg_PII-like_a/b"/>
</dbReference>
<name>A0ABT6JWZ3_9GAMM</name>
<comment type="caution">
    <text evidence="2">The sequence shown here is derived from an EMBL/GenBank/DDBJ whole genome shotgun (WGS) entry which is preliminary data.</text>
</comment>
<dbReference type="Gene3D" id="3.30.70.120">
    <property type="match status" value="1"/>
</dbReference>
<dbReference type="PANTHER" id="PTHR23419">
    <property type="entry name" value="DIVALENT CATION TOLERANCE CUTA-RELATED"/>
    <property type="match status" value="1"/>
</dbReference>
<dbReference type="PANTHER" id="PTHR23419:SF8">
    <property type="entry name" value="FI09726P"/>
    <property type="match status" value="1"/>
</dbReference>
<evidence type="ECO:0000313" key="2">
    <source>
        <dbReference type="EMBL" id="MDH5835203.1"/>
    </source>
</evidence>
<dbReference type="InterPro" id="IPR015867">
    <property type="entry name" value="N-reg_PII/ATP_PRibTrfase_C"/>
</dbReference>
<dbReference type="Pfam" id="PF03091">
    <property type="entry name" value="CutA1"/>
    <property type="match status" value="1"/>
</dbReference>
<dbReference type="RefSeq" id="WP_280579880.1">
    <property type="nucleotide sequence ID" value="NZ_JARXRO010000020.1"/>
</dbReference>
<proteinExistence type="inferred from homology"/>
<protein>
    <submittedName>
        <fullName evidence="2">Divalent-cation tolerance protein CutA</fullName>
    </submittedName>
</protein>
<keyword evidence="3" id="KW-1185">Reference proteome</keyword>
<evidence type="ECO:0000256" key="1">
    <source>
        <dbReference type="ARBA" id="ARBA00010169"/>
    </source>
</evidence>
<sequence length="109" mass="11752">MTAIACLCTCPDAASARRIAHALVEARLAACVNLLPGVTSVYRWQGRVEQADEVLLVAKTVRERLDALTRQVQALHPYELPEVVAVDIAGGLPEYLDWIAAETRPGATA</sequence>
<gene>
    <name evidence="2" type="primary">cutA</name>
    <name evidence="2" type="ORF">QFW81_14910</name>
</gene>
<organism evidence="2 3">
    <name type="scientific">Luteimonas kalidii</name>
    <dbReference type="NCBI Taxonomy" id="3042025"/>
    <lineage>
        <taxon>Bacteria</taxon>
        <taxon>Pseudomonadati</taxon>
        <taxon>Pseudomonadota</taxon>
        <taxon>Gammaproteobacteria</taxon>
        <taxon>Lysobacterales</taxon>
        <taxon>Lysobacteraceae</taxon>
        <taxon>Luteimonas</taxon>
    </lineage>
</organism>
<evidence type="ECO:0000313" key="3">
    <source>
        <dbReference type="Proteomes" id="UP001156873"/>
    </source>
</evidence>
<dbReference type="Proteomes" id="UP001156873">
    <property type="component" value="Unassembled WGS sequence"/>
</dbReference>
<comment type="similarity">
    <text evidence="1">Belongs to the CutA family.</text>
</comment>
<dbReference type="EMBL" id="JARXRO010000020">
    <property type="protein sequence ID" value="MDH5835203.1"/>
    <property type="molecule type" value="Genomic_DNA"/>
</dbReference>
<dbReference type="InterPro" id="IPR004323">
    <property type="entry name" value="Ion_tolerance_CutA"/>
</dbReference>
<reference evidence="2 3" key="1">
    <citation type="submission" date="2023-04" db="EMBL/GenBank/DDBJ databases">
        <title>Luteimonas sp. M1R5S59.</title>
        <authorList>
            <person name="Sun J.-Q."/>
        </authorList>
    </citation>
    <scope>NUCLEOTIDE SEQUENCE [LARGE SCALE GENOMIC DNA]</scope>
    <source>
        <strain evidence="2 3">M1R5S59</strain>
    </source>
</reference>
<accession>A0ABT6JWZ3</accession>